<gene>
    <name evidence="4" type="ORF">HETSPECPRED_008104</name>
</gene>
<keyword evidence="5" id="KW-1185">Reference proteome</keyword>
<dbReference type="Proteomes" id="UP000664521">
    <property type="component" value="Unassembled WGS sequence"/>
</dbReference>
<dbReference type="EMBL" id="CAJPDS010000006">
    <property type="protein sequence ID" value="CAF9908532.1"/>
    <property type="molecule type" value="Genomic_DNA"/>
</dbReference>
<accession>A0A8H3EMB0</accession>
<dbReference type="AlphaFoldDB" id="A0A8H3EMB0"/>
<reference evidence="4" key="1">
    <citation type="submission" date="2021-03" db="EMBL/GenBank/DDBJ databases">
        <authorList>
            <person name="Tagirdzhanova G."/>
        </authorList>
    </citation>
    <scope>NUCLEOTIDE SEQUENCE</scope>
</reference>
<feature type="chain" id="PRO_5034841230" evidence="3">
    <location>
        <begin position="21"/>
        <end position="533"/>
    </location>
</feature>
<feature type="compositionally biased region" description="Low complexity" evidence="1">
    <location>
        <begin position="371"/>
        <end position="386"/>
    </location>
</feature>
<keyword evidence="2" id="KW-1133">Transmembrane helix</keyword>
<proteinExistence type="predicted"/>
<evidence type="ECO:0000313" key="5">
    <source>
        <dbReference type="Proteomes" id="UP000664521"/>
    </source>
</evidence>
<evidence type="ECO:0000256" key="3">
    <source>
        <dbReference type="SAM" id="SignalP"/>
    </source>
</evidence>
<evidence type="ECO:0000256" key="1">
    <source>
        <dbReference type="SAM" id="MobiDB-lite"/>
    </source>
</evidence>
<dbReference type="OrthoDB" id="10677125at2759"/>
<comment type="caution">
    <text evidence="4">The sequence shown here is derived from an EMBL/GenBank/DDBJ whole genome shotgun (WGS) entry which is preliminary data.</text>
</comment>
<organism evidence="4 5">
    <name type="scientific">Heterodermia speciosa</name>
    <dbReference type="NCBI Taxonomy" id="116794"/>
    <lineage>
        <taxon>Eukaryota</taxon>
        <taxon>Fungi</taxon>
        <taxon>Dikarya</taxon>
        <taxon>Ascomycota</taxon>
        <taxon>Pezizomycotina</taxon>
        <taxon>Lecanoromycetes</taxon>
        <taxon>OSLEUM clade</taxon>
        <taxon>Lecanoromycetidae</taxon>
        <taxon>Caliciales</taxon>
        <taxon>Physciaceae</taxon>
        <taxon>Heterodermia</taxon>
    </lineage>
</organism>
<feature type="transmembrane region" description="Helical" evidence="2">
    <location>
        <begin position="511"/>
        <end position="532"/>
    </location>
</feature>
<evidence type="ECO:0000256" key="2">
    <source>
        <dbReference type="SAM" id="Phobius"/>
    </source>
</evidence>
<protein>
    <submittedName>
        <fullName evidence="4">Uncharacterized protein</fullName>
    </submittedName>
</protein>
<feature type="region of interest" description="Disordered" evidence="1">
    <location>
        <begin position="314"/>
        <end position="386"/>
    </location>
</feature>
<sequence>MRRSFLLTAAIGWTVSLATATQSGIDGDGGIILDQSLSETPAIQSLTENSTTSSLEKRPGNQTLPKIAQMHAPKSELQALFNSTSSFSAVPQINEIHQSKGALIIPRPTAVLQPGLQAVGMIDPGLSTTPITTSVAVITKGPSTTPVASNLSTPVNSLAAAAAAAENHSLRTNGLQGGLGALGQMTGTQYTTPTSTKESVLMSGFVYKGTSYPPLTLAIMSSAEQHSSQTILNPQTTAYSLEEHTSQTNLIATSHQPNVQPTTTTPTASLLKTTTPTPNQGSDNTDTIISAFTFQGTAYPAISLVPESAAAGYQSSQPASANPITTSTQPASSQPASSQPIPTTTTTSTPTPGISISNHPLPTTFGNIAGPSSSSPSISISTPQNPTGIPLLPTTPPFIALTNPLGGLQSFSTSKLYAVTTDANGYVSLRPQRPALVPSSGVTAVVWGGGYINGTSGGGNRTTAGVGGGNRTTAGVGGGNRTTAGVGGGNRTTAGVVPFLSRGRKGRGLGGWWWCWWLLFLLSSAGAVSLGLV</sequence>
<name>A0A8H3EMB0_9LECA</name>
<keyword evidence="2" id="KW-0812">Transmembrane</keyword>
<keyword evidence="3" id="KW-0732">Signal</keyword>
<feature type="region of interest" description="Disordered" evidence="1">
    <location>
        <begin position="458"/>
        <end position="489"/>
    </location>
</feature>
<feature type="signal peptide" evidence="3">
    <location>
        <begin position="1"/>
        <end position="20"/>
    </location>
</feature>
<feature type="compositionally biased region" description="Low complexity" evidence="1">
    <location>
        <begin position="323"/>
        <end position="357"/>
    </location>
</feature>
<feature type="compositionally biased region" description="Low complexity" evidence="1">
    <location>
        <begin position="261"/>
        <end position="278"/>
    </location>
</feature>
<evidence type="ECO:0000313" key="4">
    <source>
        <dbReference type="EMBL" id="CAF9908532.1"/>
    </source>
</evidence>
<keyword evidence="2" id="KW-0472">Membrane</keyword>
<feature type="region of interest" description="Disordered" evidence="1">
    <location>
        <begin position="256"/>
        <end position="284"/>
    </location>
</feature>